<feature type="compositionally biased region" description="Polar residues" evidence="1">
    <location>
        <begin position="105"/>
        <end position="121"/>
    </location>
</feature>
<dbReference type="Proteomes" id="UP000799753">
    <property type="component" value="Unassembled WGS sequence"/>
</dbReference>
<feature type="compositionally biased region" description="Low complexity" evidence="1">
    <location>
        <begin position="247"/>
        <end position="258"/>
    </location>
</feature>
<reference evidence="2" key="1">
    <citation type="journal article" date="2020" name="Stud. Mycol.">
        <title>101 Dothideomycetes genomes: a test case for predicting lifestyles and emergence of pathogens.</title>
        <authorList>
            <person name="Haridas S."/>
            <person name="Albert R."/>
            <person name="Binder M."/>
            <person name="Bloem J."/>
            <person name="Labutti K."/>
            <person name="Salamov A."/>
            <person name="Andreopoulos B."/>
            <person name="Baker S."/>
            <person name="Barry K."/>
            <person name="Bills G."/>
            <person name="Bluhm B."/>
            <person name="Cannon C."/>
            <person name="Castanera R."/>
            <person name="Culley D."/>
            <person name="Daum C."/>
            <person name="Ezra D."/>
            <person name="Gonzalez J."/>
            <person name="Henrissat B."/>
            <person name="Kuo A."/>
            <person name="Liang C."/>
            <person name="Lipzen A."/>
            <person name="Lutzoni F."/>
            <person name="Magnuson J."/>
            <person name="Mondo S."/>
            <person name="Nolan M."/>
            <person name="Ohm R."/>
            <person name="Pangilinan J."/>
            <person name="Park H.-J."/>
            <person name="Ramirez L."/>
            <person name="Alfaro M."/>
            <person name="Sun H."/>
            <person name="Tritt A."/>
            <person name="Yoshinaga Y."/>
            <person name="Zwiers L.-H."/>
            <person name="Turgeon B."/>
            <person name="Goodwin S."/>
            <person name="Spatafora J."/>
            <person name="Crous P."/>
            <person name="Grigoriev I."/>
        </authorList>
    </citation>
    <scope>NUCLEOTIDE SEQUENCE</scope>
    <source>
        <strain evidence="2">CBS 473.64</strain>
    </source>
</reference>
<keyword evidence="3" id="KW-1185">Reference proteome</keyword>
<evidence type="ECO:0000256" key="1">
    <source>
        <dbReference type="SAM" id="MobiDB-lite"/>
    </source>
</evidence>
<feature type="region of interest" description="Disordered" evidence="1">
    <location>
        <begin position="476"/>
        <end position="520"/>
    </location>
</feature>
<name>A0A6A6RU47_9PLEO</name>
<evidence type="ECO:0000313" key="3">
    <source>
        <dbReference type="Proteomes" id="UP000799753"/>
    </source>
</evidence>
<proteinExistence type="predicted"/>
<organism evidence="2 3">
    <name type="scientific">Massarina eburnea CBS 473.64</name>
    <dbReference type="NCBI Taxonomy" id="1395130"/>
    <lineage>
        <taxon>Eukaryota</taxon>
        <taxon>Fungi</taxon>
        <taxon>Dikarya</taxon>
        <taxon>Ascomycota</taxon>
        <taxon>Pezizomycotina</taxon>
        <taxon>Dothideomycetes</taxon>
        <taxon>Pleosporomycetidae</taxon>
        <taxon>Pleosporales</taxon>
        <taxon>Massarineae</taxon>
        <taxon>Massarinaceae</taxon>
        <taxon>Massarina</taxon>
    </lineage>
</organism>
<feature type="region of interest" description="Disordered" evidence="1">
    <location>
        <begin position="105"/>
        <end position="209"/>
    </location>
</feature>
<gene>
    <name evidence="2" type="ORF">P280DRAFT_521217</name>
</gene>
<protein>
    <submittedName>
        <fullName evidence="2">Uncharacterized protein</fullName>
    </submittedName>
</protein>
<feature type="region of interest" description="Disordered" evidence="1">
    <location>
        <begin position="243"/>
        <end position="280"/>
    </location>
</feature>
<feature type="compositionally biased region" description="Acidic residues" evidence="1">
    <location>
        <begin position="498"/>
        <end position="507"/>
    </location>
</feature>
<dbReference type="OrthoDB" id="3794887at2759"/>
<feature type="compositionally biased region" description="Polar residues" evidence="1">
    <location>
        <begin position="132"/>
        <end position="143"/>
    </location>
</feature>
<evidence type="ECO:0000313" key="2">
    <source>
        <dbReference type="EMBL" id="KAF2637544.1"/>
    </source>
</evidence>
<dbReference type="AlphaFoldDB" id="A0A6A6RU47"/>
<dbReference type="EMBL" id="MU006793">
    <property type="protein sequence ID" value="KAF2637544.1"/>
    <property type="molecule type" value="Genomic_DNA"/>
</dbReference>
<accession>A0A6A6RU47</accession>
<sequence length="520" mass="57721">MAPPTILLREFQTDCISDWVPGKLAQTYKQLESLSFRILNRDPKQWTVHFHLEDDACKGKAASLFWDNGAYFDESYLEAGKLHLFAHFERLGSVNSLPQMTSTAPSTNINTYVSHPPNQSRPLDMVNATDLPHNSQEPRSFTTPLPPSQKRMRRQVRDLSSDSDSDSEASGETQFLLSPSDRGEPSGDGDDTPADKPERPAKAPRLANSARSTTKNIYYCPVSSCARHWEGIQRKHNFEVHMKQRHPSGSSPSADDAPVVSQKGRGATTIPSKQKGDGGYISGEIASRHGRFMCPEPDCTRRSRHEYTRGDNFRKHIRTVHPTSTNAQILQAAKDKTLITLPSPPTDGYAADLKIAHANNAKMGTFGHLAPSKWTDSVRTRVAHAKLIHSKYGVMAPETCRNCRKRGVTCMVYHPNLKNGMNQLIGTYCGECRIRGVRCDANYQMWGRILEPVTLSGITLDDEDHPLHIIQAAEDDAEAGASNDTRTPHLYQGFQDGEIPDSDDDADPVIKVEKTPPTLA</sequence>